<keyword evidence="3" id="KW-1185">Reference proteome</keyword>
<dbReference type="Pfam" id="PF13456">
    <property type="entry name" value="RVT_3"/>
    <property type="match status" value="1"/>
</dbReference>
<dbReference type="InterPro" id="IPR002156">
    <property type="entry name" value="RNaseH_domain"/>
</dbReference>
<evidence type="ECO:0000256" key="1">
    <source>
        <dbReference type="SAM" id="MobiDB-lite"/>
    </source>
</evidence>
<dbReference type="InterPro" id="IPR012337">
    <property type="entry name" value="RNaseH-like_sf"/>
</dbReference>
<feature type="region of interest" description="Disordered" evidence="1">
    <location>
        <begin position="122"/>
        <end position="147"/>
    </location>
</feature>
<reference evidence="3" key="1">
    <citation type="journal article" date="2014" name="Nat. Commun.">
        <title>The emerging biofuel crop Camelina sativa retains a highly undifferentiated hexaploid genome structure.</title>
        <authorList>
            <person name="Kagale S."/>
            <person name="Koh C."/>
            <person name="Nixon J."/>
            <person name="Bollina V."/>
            <person name="Clarke W.E."/>
            <person name="Tuteja R."/>
            <person name="Spillane C."/>
            <person name="Robinson S.J."/>
            <person name="Links M.G."/>
            <person name="Clarke C."/>
            <person name="Higgins E.E."/>
            <person name="Huebert T."/>
            <person name="Sharpe A.G."/>
            <person name="Parkin I.A."/>
        </authorList>
    </citation>
    <scope>NUCLEOTIDE SEQUENCE [LARGE SCALE GENOMIC DNA]</scope>
    <source>
        <strain evidence="3">cv. DH55</strain>
    </source>
</reference>
<evidence type="ECO:0000313" key="3">
    <source>
        <dbReference type="Proteomes" id="UP000694864"/>
    </source>
</evidence>
<evidence type="ECO:0000313" key="4">
    <source>
        <dbReference type="RefSeq" id="XP_010422447.2"/>
    </source>
</evidence>
<dbReference type="PANTHER" id="PTHR47074:SF78">
    <property type="entry name" value="GB|AAF30348.1-RELATED"/>
    <property type="match status" value="1"/>
</dbReference>
<sequence>MSFWSLSNYSTTFPVCQRCCCGDETINHLLFKCQFAEVVWRCINTTMGRVLIFTDNLEDNIKMLINIQQQQHQPYIVQYLPFWLMWRIWKSRNGFIFRKINRHPATEATKAEQDIKEWFDNTRNATSSNQEQNPRNGPITRRRQTKRWNPPPVGWLKCNFDSGYVEGKTYTRSGWIIRDSNGTVIRSGASKLQQAHSVLQAEALGFLNALQEVWNQGLRYVWFKGDNLELINLINKQQDHQRILPLLFDIRYWMAKLPHSSLGHVTREENKAADKLSHFATEMFSQSQSFHVLSRWLTEYL</sequence>
<dbReference type="InterPro" id="IPR044730">
    <property type="entry name" value="RNase_H-like_dom_plant"/>
</dbReference>
<dbReference type="InterPro" id="IPR036397">
    <property type="entry name" value="RNaseH_sf"/>
</dbReference>
<proteinExistence type="predicted"/>
<dbReference type="Proteomes" id="UP000694864">
    <property type="component" value="Chromosome 8"/>
</dbReference>
<evidence type="ECO:0000259" key="2">
    <source>
        <dbReference type="Pfam" id="PF13456"/>
    </source>
</evidence>
<feature type="compositionally biased region" description="Polar residues" evidence="1">
    <location>
        <begin position="122"/>
        <end position="135"/>
    </location>
</feature>
<accession>A0ABM0T8E6</accession>
<feature type="domain" description="RNase H type-1" evidence="2">
    <location>
        <begin position="159"/>
        <end position="280"/>
    </location>
</feature>
<dbReference type="InterPro" id="IPR052929">
    <property type="entry name" value="RNase_H-like_EbsB-rel"/>
</dbReference>
<dbReference type="RefSeq" id="XP_010422447.2">
    <property type="nucleotide sequence ID" value="XM_010424145.2"/>
</dbReference>
<name>A0ABM0T8E6_CAMSA</name>
<dbReference type="PANTHER" id="PTHR47074">
    <property type="entry name" value="BNAC02G40300D PROTEIN"/>
    <property type="match status" value="1"/>
</dbReference>
<dbReference type="GeneID" id="104707721"/>
<gene>
    <name evidence="4" type="primary">LOC104707721</name>
</gene>
<dbReference type="CDD" id="cd06222">
    <property type="entry name" value="RNase_H_like"/>
    <property type="match status" value="1"/>
</dbReference>
<dbReference type="SUPFAM" id="SSF53098">
    <property type="entry name" value="Ribonuclease H-like"/>
    <property type="match status" value="1"/>
</dbReference>
<protein>
    <submittedName>
        <fullName evidence="4">Uncharacterized protein LOC104707721</fullName>
    </submittedName>
</protein>
<dbReference type="Gene3D" id="3.30.420.10">
    <property type="entry name" value="Ribonuclease H-like superfamily/Ribonuclease H"/>
    <property type="match status" value="1"/>
</dbReference>
<reference evidence="4" key="2">
    <citation type="submission" date="2025-08" db="UniProtKB">
        <authorList>
            <consortium name="RefSeq"/>
        </authorList>
    </citation>
    <scope>IDENTIFICATION</scope>
    <source>
        <tissue evidence="4">Leaf</tissue>
    </source>
</reference>
<organism evidence="3 4">
    <name type="scientific">Camelina sativa</name>
    <name type="common">False flax</name>
    <name type="synonym">Myagrum sativum</name>
    <dbReference type="NCBI Taxonomy" id="90675"/>
    <lineage>
        <taxon>Eukaryota</taxon>
        <taxon>Viridiplantae</taxon>
        <taxon>Streptophyta</taxon>
        <taxon>Embryophyta</taxon>
        <taxon>Tracheophyta</taxon>
        <taxon>Spermatophyta</taxon>
        <taxon>Magnoliopsida</taxon>
        <taxon>eudicotyledons</taxon>
        <taxon>Gunneridae</taxon>
        <taxon>Pentapetalae</taxon>
        <taxon>rosids</taxon>
        <taxon>malvids</taxon>
        <taxon>Brassicales</taxon>
        <taxon>Brassicaceae</taxon>
        <taxon>Camelineae</taxon>
        <taxon>Camelina</taxon>
    </lineage>
</organism>